<evidence type="ECO:0000259" key="8">
    <source>
        <dbReference type="Pfam" id="PF20877"/>
    </source>
</evidence>
<feature type="domain" description="Anoctamin alpha-beta plait" evidence="8">
    <location>
        <begin position="36"/>
        <end position="136"/>
    </location>
</feature>
<feature type="domain" description="Anoctamin transmembrane" evidence="7">
    <location>
        <begin position="176"/>
        <end position="594"/>
    </location>
</feature>
<evidence type="ECO:0000313" key="10">
    <source>
        <dbReference type="Proteomes" id="UP000238350"/>
    </source>
</evidence>
<feature type="transmembrane region" description="Helical" evidence="6">
    <location>
        <begin position="271"/>
        <end position="294"/>
    </location>
</feature>
<organism evidence="9 10">
    <name type="scientific">Wickerhamiella sorbophila</name>
    <dbReference type="NCBI Taxonomy" id="45607"/>
    <lineage>
        <taxon>Eukaryota</taxon>
        <taxon>Fungi</taxon>
        <taxon>Dikarya</taxon>
        <taxon>Ascomycota</taxon>
        <taxon>Saccharomycotina</taxon>
        <taxon>Dipodascomycetes</taxon>
        <taxon>Dipodascales</taxon>
        <taxon>Trichomonascaceae</taxon>
        <taxon>Wickerhamiella</taxon>
    </lineage>
</organism>
<dbReference type="PANTHER" id="PTHR12308">
    <property type="entry name" value="ANOCTAMIN"/>
    <property type="match status" value="1"/>
</dbReference>
<evidence type="ECO:0000259" key="7">
    <source>
        <dbReference type="Pfam" id="PF04547"/>
    </source>
</evidence>
<dbReference type="PANTHER" id="PTHR12308:SF73">
    <property type="entry name" value="ANOCTAMIN"/>
    <property type="match status" value="1"/>
</dbReference>
<evidence type="ECO:0000256" key="1">
    <source>
        <dbReference type="ARBA" id="ARBA00004141"/>
    </source>
</evidence>
<dbReference type="GO" id="GO:0016020">
    <property type="term" value="C:membrane"/>
    <property type="evidence" value="ECO:0007669"/>
    <property type="project" value="UniProtKB-SubCell"/>
</dbReference>
<keyword evidence="2 6" id="KW-0812">Transmembrane</keyword>
<dbReference type="GeneID" id="36518261"/>
<comment type="caution">
    <text evidence="9">The sequence shown here is derived from an EMBL/GenBank/DDBJ whole genome shotgun (WGS) entry which is preliminary data.</text>
</comment>
<proteinExistence type="predicted"/>
<evidence type="ECO:0000313" key="9">
    <source>
        <dbReference type="EMBL" id="PRT56893.1"/>
    </source>
</evidence>
<dbReference type="InterPro" id="IPR049452">
    <property type="entry name" value="Anoctamin_TM"/>
</dbReference>
<dbReference type="STRING" id="45607.A0A2T0FPH1"/>
<gene>
    <name evidence="9" type="ORF">B9G98_04513</name>
</gene>
<dbReference type="Pfam" id="PF20877">
    <property type="entry name" value="Anoctamin_N"/>
    <property type="match status" value="1"/>
</dbReference>
<feature type="transmembrane region" description="Helical" evidence="6">
    <location>
        <begin position="216"/>
        <end position="235"/>
    </location>
</feature>
<keyword evidence="3 6" id="KW-1133">Transmembrane helix</keyword>
<evidence type="ECO:0000256" key="6">
    <source>
        <dbReference type="SAM" id="Phobius"/>
    </source>
</evidence>
<feature type="region of interest" description="Disordered" evidence="5">
    <location>
        <begin position="1"/>
        <end position="21"/>
    </location>
</feature>
<dbReference type="AlphaFoldDB" id="A0A2T0FPH1"/>
<keyword evidence="10" id="KW-1185">Reference proteome</keyword>
<feature type="transmembrane region" description="Helical" evidence="6">
    <location>
        <begin position="531"/>
        <end position="551"/>
    </location>
</feature>
<dbReference type="Pfam" id="PF04547">
    <property type="entry name" value="Anoctamin"/>
    <property type="match status" value="1"/>
</dbReference>
<feature type="transmembrane region" description="Helical" evidence="6">
    <location>
        <begin position="356"/>
        <end position="377"/>
    </location>
</feature>
<accession>A0A2T0FPH1</accession>
<sequence length="634" mass="70599">MPEATGSDKPKGALKRKPVPSEKHAAIDVDLHALQPDYAVIVKLDESSEKRQRALESVTQHLSSFGFYTTIRPGVDKTALVVVRIKPLKLVEVAAEGQVRDWAVGVSTQPVDFVNEGKNAINPAVRRRLVYETIIGSNVLAMPCVEGAFPAGSPSLNSKLLLDSSRCITVSYNRLRLQYGDNIGLLYGFFRYMLKQLLIPATLGACWMFLGQPFSTLLSLLMLIWAAAFLIYWRYIERRVSAEWNTLHCSRIVTPRLGYKKTALATSQIRFAMFIPVGILLGMIYVLGMVAILFTEVFFTQLYDGPLKSIMSLVPTGASVVGGALFSIVYSKILTAWLAWSDPSSEEVYSRQFNQAMFFATFLLNYTPIFLTAYLYLPFGNRMINYVMPLRESTFGQKVGIVSEFNLNTLRLRTQAIYFSVTNQLVGILTDTMLPYGLQVAKAYMKPDTKSKDGQWLRFQQQLAPFDINKELLVATSTFGYVMLLTPIWPLAALCGLVFLFIRMKCTTIKLTMESQTPVPRRLESIGYWNSNLLFTAGVASVVAPTVSLMFRSPASYSATQSYVATSPVIILAFGMLSENLFLGIVRVIEMLTNGLFEPVPVEPKKQLVQGGSETATDLLWTGIDIKSEISTNV</sequence>
<dbReference type="OrthoDB" id="296386at2759"/>
<feature type="transmembrane region" description="Helical" evidence="6">
    <location>
        <begin position="479"/>
        <end position="502"/>
    </location>
</feature>
<dbReference type="GO" id="GO:0005254">
    <property type="term" value="F:chloride channel activity"/>
    <property type="evidence" value="ECO:0007669"/>
    <property type="project" value="TreeGrafter"/>
</dbReference>
<feature type="compositionally biased region" description="Basic and acidic residues" evidence="5">
    <location>
        <begin position="1"/>
        <end position="11"/>
    </location>
</feature>
<feature type="transmembrane region" description="Helical" evidence="6">
    <location>
        <begin position="563"/>
        <end position="586"/>
    </location>
</feature>
<dbReference type="GO" id="GO:0032541">
    <property type="term" value="C:cortical endoplasmic reticulum"/>
    <property type="evidence" value="ECO:0007669"/>
    <property type="project" value="TreeGrafter"/>
</dbReference>
<evidence type="ECO:0000256" key="5">
    <source>
        <dbReference type="SAM" id="MobiDB-lite"/>
    </source>
</evidence>
<evidence type="ECO:0000256" key="3">
    <source>
        <dbReference type="ARBA" id="ARBA00022989"/>
    </source>
</evidence>
<feature type="transmembrane region" description="Helical" evidence="6">
    <location>
        <begin position="314"/>
        <end position="335"/>
    </location>
</feature>
<dbReference type="EMBL" id="NDIQ01000022">
    <property type="protein sequence ID" value="PRT56893.1"/>
    <property type="molecule type" value="Genomic_DNA"/>
</dbReference>
<evidence type="ECO:0000256" key="4">
    <source>
        <dbReference type="ARBA" id="ARBA00023136"/>
    </source>
</evidence>
<keyword evidence="4 6" id="KW-0472">Membrane</keyword>
<reference evidence="9 10" key="1">
    <citation type="submission" date="2017-04" db="EMBL/GenBank/DDBJ databases">
        <title>Genome sequencing of [Candida] sorbophila.</title>
        <authorList>
            <person name="Ahn J.O."/>
        </authorList>
    </citation>
    <scope>NUCLEOTIDE SEQUENCE [LARGE SCALE GENOMIC DNA]</scope>
    <source>
        <strain evidence="9 10">DS02</strain>
    </source>
</reference>
<comment type="subcellular location">
    <subcellularLocation>
        <location evidence="1">Membrane</location>
        <topology evidence="1">Multi-pass membrane protein</topology>
    </subcellularLocation>
</comment>
<evidence type="ECO:0008006" key="11">
    <source>
        <dbReference type="Google" id="ProtNLM"/>
    </source>
</evidence>
<name>A0A2T0FPH1_9ASCO</name>
<protein>
    <recommendedName>
        <fullName evidence="11">Calcium permeable stress-gated cation channel 1</fullName>
    </recommendedName>
</protein>
<dbReference type="RefSeq" id="XP_024666838.1">
    <property type="nucleotide sequence ID" value="XM_024811070.1"/>
</dbReference>
<dbReference type="InterPro" id="IPR007632">
    <property type="entry name" value="Anoctamin"/>
</dbReference>
<dbReference type="InterPro" id="IPR049456">
    <property type="entry name" value="Anoctamin_N_fung"/>
</dbReference>
<dbReference type="Proteomes" id="UP000238350">
    <property type="component" value="Unassembled WGS sequence"/>
</dbReference>
<evidence type="ECO:0000256" key="2">
    <source>
        <dbReference type="ARBA" id="ARBA00022692"/>
    </source>
</evidence>